<dbReference type="SUPFAM" id="SSF53383">
    <property type="entry name" value="PLP-dependent transferases"/>
    <property type="match status" value="1"/>
</dbReference>
<comment type="cofactor">
    <cofactor evidence="1 4">
        <name>pyridoxal 5'-phosphate</name>
        <dbReference type="ChEBI" id="CHEBI:597326"/>
    </cofactor>
</comment>
<dbReference type="InterPro" id="IPR050881">
    <property type="entry name" value="LL-DAP_aminotransferase"/>
</dbReference>
<dbReference type="Pfam" id="PF00155">
    <property type="entry name" value="Aminotran_1_2"/>
    <property type="match status" value="1"/>
</dbReference>
<dbReference type="InterPro" id="IPR015422">
    <property type="entry name" value="PyrdxlP-dep_Trfase_small"/>
</dbReference>
<dbReference type="CDD" id="cd00609">
    <property type="entry name" value="AAT_like"/>
    <property type="match status" value="1"/>
</dbReference>
<feature type="domain" description="Aminotransferase class I/classII large" evidence="5">
    <location>
        <begin position="32"/>
        <end position="381"/>
    </location>
</feature>
<dbReference type="Gene3D" id="3.90.1150.10">
    <property type="entry name" value="Aspartate Aminotransferase, domain 1"/>
    <property type="match status" value="1"/>
</dbReference>
<accession>A0ABW2K349</accession>
<dbReference type="InterPro" id="IPR015421">
    <property type="entry name" value="PyrdxlP-dep_Trfase_major"/>
</dbReference>
<organism evidence="6 7">
    <name type="scientific">Halobacillus campisalis</name>
    <dbReference type="NCBI Taxonomy" id="435909"/>
    <lineage>
        <taxon>Bacteria</taxon>
        <taxon>Bacillati</taxon>
        <taxon>Bacillota</taxon>
        <taxon>Bacilli</taxon>
        <taxon>Bacillales</taxon>
        <taxon>Bacillaceae</taxon>
        <taxon>Halobacillus</taxon>
    </lineage>
</organism>
<dbReference type="Gene3D" id="3.40.640.10">
    <property type="entry name" value="Type I PLP-dependent aspartate aminotransferase-like (Major domain)"/>
    <property type="match status" value="1"/>
</dbReference>
<evidence type="ECO:0000256" key="1">
    <source>
        <dbReference type="ARBA" id="ARBA00001933"/>
    </source>
</evidence>
<dbReference type="PANTHER" id="PTHR42832">
    <property type="entry name" value="AMINO ACID AMINOTRANSFERASE"/>
    <property type="match status" value="1"/>
</dbReference>
<keyword evidence="2 4" id="KW-0032">Aminotransferase</keyword>
<dbReference type="GO" id="GO:0008483">
    <property type="term" value="F:transaminase activity"/>
    <property type="evidence" value="ECO:0007669"/>
    <property type="project" value="UniProtKB-KW"/>
</dbReference>
<dbReference type="Proteomes" id="UP001596494">
    <property type="component" value="Unassembled WGS sequence"/>
</dbReference>
<keyword evidence="3 4" id="KW-0808">Transferase</keyword>
<keyword evidence="7" id="KW-1185">Reference proteome</keyword>
<evidence type="ECO:0000256" key="3">
    <source>
        <dbReference type="ARBA" id="ARBA00022679"/>
    </source>
</evidence>
<reference evidence="7" key="1">
    <citation type="journal article" date="2019" name="Int. J. Syst. Evol. Microbiol.">
        <title>The Global Catalogue of Microorganisms (GCM) 10K type strain sequencing project: providing services to taxonomists for standard genome sequencing and annotation.</title>
        <authorList>
            <consortium name="The Broad Institute Genomics Platform"/>
            <consortium name="The Broad Institute Genome Sequencing Center for Infectious Disease"/>
            <person name="Wu L."/>
            <person name="Ma J."/>
        </authorList>
    </citation>
    <scope>NUCLEOTIDE SEQUENCE [LARGE SCALE GENOMIC DNA]</scope>
    <source>
        <strain evidence="7">CCUG 73951</strain>
    </source>
</reference>
<evidence type="ECO:0000259" key="5">
    <source>
        <dbReference type="Pfam" id="PF00155"/>
    </source>
</evidence>
<evidence type="ECO:0000313" key="7">
    <source>
        <dbReference type="Proteomes" id="UP001596494"/>
    </source>
</evidence>
<name>A0ABW2K349_9BACI</name>
<evidence type="ECO:0000256" key="2">
    <source>
        <dbReference type="ARBA" id="ARBA00022576"/>
    </source>
</evidence>
<dbReference type="PROSITE" id="PS00105">
    <property type="entry name" value="AA_TRANSFER_CLASS_1"/>
    <property type="match status" value="1"/>
</dbReference>
<proteinExistence type="inferred from homology"/>
<dbReference type="EC" id="2.6.1.-" evidence="4"/>
<dbReference type="InterPro" id="IPR015424">
    <property type="entry name" value="PyrdxlP-dep_Trfase"/>
</dbReference>
<dbReference type="RefSeq" id="WP_289214219.1">
    <property type="nucleotide sequence ID" value="NZ_JAPVRC010000001.1"/>
</dbReference>
<comment type="similarity">
    <text evidence="4">Belongs to the class-I pyridoxal-phosphate-dependent aminotransferase family.</text>
</comment>
<comment type="caution">
    <text evidence="6">The sequence shown here is derived from an EMBL/GenBank/DDBJ whole genome shotgun (WGS) entry which is preliminary data.</text>
</comment>
<evidence type="ECO:0000256" key="4">
    <source>
        <dbReference type="RuleBase" id="RU000481"/>
    </source>
</evidence>
<evidence type="ECO:0000313" key="6">
    <source>
        <dbReference type="EMBL" id="MFC7320586.1"/>
    </source>
</evidence>
<dbReference type="PANTHER" id="PTHR42832:SF3">
    <property type="entry name" value="L-GLUTAMINE--4-(METHYLSULFANYL)-2-OXOBUTANOATE AMINOTRANSFERASE"/>
    <property type="match status" value="1"/>
</dbReference>
<dbReference type="EMBL" id="JBHTBY010000006">
    <property type="protein sequence ID" value="MFC7320586.1"/>
    <property type="molecule type" value="Genomic_DNA"/>
</dbReference>
<protein>
    <recommendedName>
        <fullName evidence="4">Aminotransferase</fullName>
        <ecNumber evidence="4">2.6.1.-</ecNumber>
    </recommendedName>
</protein>
<sequence>MTFGSERVNSLPPYLFSVFHQKKKDLQEQGVDVIDLGIGAPDLPTPSFIIDALTIEASDPKNHSYSPYGGCTEFKKAVADFYKRHYNVDLNPVSEVLALIGSKEGIAHLIHAVVDPGDGVLVPDPGYPVYSSAVHLAQGRVIPLPLYEENHFAPQFHSLTPADVDRAKMMLLNYPSNPTGATVELGTFEEAISFAENHNLCVAHDSAYDLVTFDGYRAPSILQVPGAKERTVEFGSLSKSFSMTGWRIGYVVGSEELIHALSIVKSNTDTSQFLPIQKAGAAALNSDFSTVTSNNRTYQKRMEIMLDAIKELDLKANKPRGTFFIWAKVPKGYTSQMFAEKMLAEAGVIVTPGNAFGVNGEGFIRISLSAPEHRLREAVNRMKKWKTRGLS</sequence>
<dbReference type="InterPro" id="IPR004839">
    <property type="entry name" value="Aminotransferase_I/II_large"/>
</dbReference>
<dbReference type="InterPro" id="IPR004838">
    <property type="entry name" value="NHTrfase_class1_PyrdxlP-BS"/>
</dbReference>
<gene>
    <name evidence="6" type="ORF">ACFQMN_06810</name>
</gene>